<accession>A0A183TI05</accession>
<dbReference type="Proteomes" id="UP000275846">
    <property type="component" value="Unassembled WGS sequence"/>
</dbReference>
<dbReference type="EMBL" id="UYSU01040667">
    <property type="protein sequence ID" value="VDM02489.1"/>
    <property type="molecule type" value="Genomic_DNA"/>
</dbReference>
<name>A0A183TI05_SCHSO</name>
<evidence type="ECO:0000256" key="1">
    <source>
        <dbReference type="SAM" id="MobiDB-lite"/>
    </source>
</evidence>
<organism evidence="4">
    <name type="scientific">Schistocephalus solidus</name>
    <name type="common">Tapeworm</name>
    <dbReference type="NCBI Taxonomy" id="70667"/>
    <lineage>
        <taxon>Eukaryota</taxon>
        <taxon>Metazoa</taxon>
        <taxon>Spiralia</taxon>
        <taxon>Lophotrochozoa</taxon>
        <taxon>Platyhelminthes</taxon>
        <taxon>Cestoda</taxon>
        <taxon>Eucestoda</taxon>
        <taxon>Diphyllobothriidea</taxon>
        <taxon>Diphyllobothriidae</taxon>
        <taxon>Schistocephalus</taxon>
    </lineage>
</organism>
<dbReference type="WBParaSite" id="SSLN_0001671101-mRNA-1">
    <property type="protein sequence ID" value="SSLN_0001671101-mRNA-1"/>
    <property type="gene ID" value="SSLN_0001671101"/>
</dbReference>
<reference evidence="4" key="1">
    <citation type="submission" date="2016-06" db="UniProtKB">
        <authorList>
            <consortium name="WormBaseParasite"/>
        </authorList>
    </citation>
    <scope>IDENTIFICATION</scope>
</reference>
<evidence type="ECO:0000313" key="2">
    <source>
        <dbReference type="EMBL" id="VDM02489.1"/>
    </source>
</evidence>
<protein>
    <submittedName>
        <fullName evidence="2 4">Uncharacterized protein</fullName>
    </submittedName>
</protein>
<sequence>MVPRSWALPAGHTPGNRRGRRAKPGEGLRCFVCLHIRYACSLPLLSQPLPSSLLLLLYFTISSPLPLLPLSANFPPP</sequence>
<gene>
    <name evidence="2" type="ORF">SSLN_LOCUS16103</name>
</gene>
<evidence type="ECO:0000313" key="3">
    <source>
        <dbReference type="Proteomes" id="UP000275846"/>
    </source>
</evidence>
<feature type="region of interest" description="Disordered" evidence="1">
    <location>
        <begin position="1"/>
        <end position="23"/>
    </location>
</feature>
<evidence type="ECO:0000313" key="4">
    <source>
        <dbReference type="WBParaSite" id="SSLN_0001671101-mRNA-1"/>
    </source>
</evidence>
<keyword evidence="3" id="KW-1185">Reference proteome</keyword>
<proteinExistence type="predicted"/>
<dbReference type="AlphaFoldDB" id="A0A183TI05"/>
<reference evidence="2 3" key="2">
    <citation type="submission" date="2018-11" db="EMBL/GenBank/DDBJ databases">
        <authorList>
            <consortium name="Pathogen Informatics"/>
        </authorList>
    </citation>
    <scope>NUCLEOTIDE SEQUENCE [LARGE SCALE GENOMIC DNA]</scope>
    <source>
        <strain evidence="2 3">NST_G2</strain>
    </source>
</reference>